<sequence>MLITGRMECSRDMTPTGWKCGIEMWTTPAHQATPRVVKVVDARGETLMHRYIKVQTTRSNCDQELEQLTSSLSESILMLLVELRPPHSEDLLLGIRIHVL</sequence>
<keyword evidence="1" id="KW-1185">Reference proteome</keyword>
<dbReference type="Proteomes" id="UP000695022">
    <property type="component" value="Unplaced"/>
</dbReference>
<name>A0ABM1F2V2_PRICU</name>
<dbReference type="RefSeq" id="XP_014678773.1">
    <property type="nucleotide sequence ID" value="XM_014823287.1"/>
</dbReference>
<organism evidence="1 2">
    <name type="scientific">Priapulus caudatus</name>
    <name type="common">Priapulid worm</name>
    <dbReference type="NCBI Taxonomy" id="37621"/>
    <lineage>
        <taxon>Eukaryota</taxon>
        <taxon>Metazoa</taxon>
        <taxon>Ecdysozoa</taxon>
        <taxon>Scalidophora</taxon>
        <taxon>Priapulida</taxon>
        <taxon>Priapulimorpha</taxon>
        <taxon>Priapulimorphida</taxon>
        <taxon>Priapulidae</taxon>
        <taxon>Priapulus</taxon>
    </lineage>
</organism>
<reference evidence="2" key="1">
    <citation type="submission" date="2025-08" db="UniProtKB">
        <authorList>
            <consortium name="RefSeq"/>
        </authorList>
    </citation>
    <scope>IDENTIFICATION</scope>
</reference>
<gene>
    <name evidence="2" type="primary">LOC106818594</name>
</gene>
<dbReference type="GeneID" id="106818594"/>
<evidence type="ECO:0000313" key="2">
    <source>
        <dbReference type="RefSeq" id="XP_014678773.1"/>
    </source>
</evidence>
<accession>A0ABM1F2V2</accession>
<protein>
    <submittedName>
        <fullName evidence="2">Uncharacterized protein LOC106818594</fullName>
    </submittedName>
</protein>
<evidence type="ECO:0000313" key="1">
    <source>
        <dbReference type="Proteomes" id="UP000695022"/>
    </source>
</evidence>
<proteinExistence type="predicted"/>